<dbReference type="RefSeq" id="WP_074744480.1">
    <property type="nucleotide sequence ID" value="NZ_FOCT01000002.1"/>
</dbReference>
<dbReference type="InterPro" id="IPR032719">
    <property type="entry name" value="WbsX"/>
</dbReference>
<evidence type="ECO:0000313" key="2">
    <source>
        <dbReference type="Proteomes" id="UP000183898"/>
    </source>
</evidence>
<dbReference type="EMBL" id="FOCT01000002">
    <property type="protein sequence ID" value="SEN10393.1"/>
    <property type="molecule type" value="Genomic_DNA"/>
</dbReference>
<dbReference type="CDD" id="cd11579">
    <property type="entry name" value="Glyco_tran_WbsX"/>
    <property type="match status" value="1"/>
</dbReference>
<dbReference type="PANTHER" id="PTHR41244:SF1">
    <property type="entry name" value="GLYCOSYLTRANSFERASE"/>
    <property type="match status" value="1"/>
</dbReference>
<accession>A0A1H8DT42</accession>
<dbReference type="AlphaFoldDB" id="A0A1H8DT42"/>
<dbReference type="GO" id="GO:0016740">
    <property type="term" value="F:transferase activity"/>
    <property type="evidence" value="ECO:0007669"/>
    <property type="project" value="UniProtKB-KW"/>
</dbReference>
<dbReference type="PANTHER" id="PTHR41244">
    <property type="entry name" value="RHAMNAN SYNTHESIS F"/>
    <property type="match status" value="1"/>
</dbReference>
<evidence type="ECO:0000313" key="1">
    <source>
        <dbReference type="EMBL" id="SEN10393.1"/>
    </source>
</evidence>
<dbReference type="Pfam" id="PF14307">
    <property type="entry name" value="Glyco_tran_WbsX"/>
    <property type="match status" value="1"/>
</dbReference>
<proteinExistence type="predicted"/>
<name>A0A1H8DT42_9PROT</name>
<dbReference type="Gene3D" id="3.20.20.80">
    <property type="entry name" value="Glycosidases"/>
    <property type="match status" value="1"/>
</dbReference>
<gene>
    <name evidence="1" type="ORF">SAMN05216404_102359</name>
</gene>
<dbReference type="Proteomes" id="UP000183898">
    <property type="component" value="Unassembled WGS sequence"/>
</dbReference>
<organism evidence="1 2">
    <name type="scientific">Nitrosospira multiformis</name>
    <dbReference type="NCBI Taxonomy" id="1231"/>
    <lineage>
        <taxon>Bacteria</taxon>
        <taxon>Pseudomonadati</taxon>
        <taxon>Pseudomonadota</taxon>
        <taxon>Betaproteobacteria</taxon>
        <taxon>Nitrosomonadales</taxon>
        <taxon>Nitrosomonadaceae</taxon>
        <taxon>Nitrosospira</taxon>
    </lineage>
</organism>
<protein>
    <submittedName>
        <fullName evidence="1">Glycosyltransferase WbsX</fullName>
    </submittedName>
</protein>
<sequence>MQREERTASEQRVARVIAFYLPQFHPVPENDVWWGKGFTEWTNVAKAKPLFPGHYQPHIPADLGFYDLRVPETRIAQANMAREYGIEAFCYYHYWFAGRRILERPFNEVLASGQPDFPFCLCWANQTWTGVWHGAPNRVLVEQTYPGMEDHKSHFYALLPAFTDKRYVTLEGKAIFLIYNPREIPDLERVIEYWRELALKEGLQGLHLIGIDKDPSWPQQHGLDASIWRYLPRVDITWQSWREPIQKLKLYYRKKRGRPVVHSYRDVLLDFLKDARPEIKNYPCLLPSWDNTPRSGKNGLVLKDSTPELFGIQAQGALEMTEGIDFEERLIFVKAWNEWAEGNYLEPDLKFGKGYLEVIKEVFCR</sequence>
<keyword evidence="1" id="KW-0808">Transferase</keyword>
<reference evidence="1 2" key="1">
    <citation type="submission" date="2016-10" db="EMBL/GenBank/DDBJ databases">
        <authorList>
            <person name="de Groot N.N."/>
        </authorList>
    </citation>
    <scope>NUCLEOTIDE SEQUENCE [LARGE SCALE GENOMIC DNA]</scope>
    <source>
        <strain evidence="1 2">Nl18</strain>
    </source>
</reference>